<comment type="similarity">
    <text evidence="8">Belongs to the AP2/ERF transcription factor family. ERF subfamily.</text>
</comment>
<feature type="domain" description="AP2/ERF" evidence="10">
    <location>
        <begin position="154"/>
        <end position="211"/>
    </location>
</feature>
<dbReference type="InterPro" id="IPR001471">
    <property type="entry name" value="AP2/ERF_dom"/>
</dbReference>
<dbReference type="InterPro" id="IPR051758">
    <property type="entry name" value="ERF/AP2-like"/>
</dbReference>
<keyword evidence="7" id="KW-0539">Nucleus</keyword>
<dbReference type="Gene3D" id="3.30.730.10">
    <property type="entry name" value="AP2/ERF domain"/>
    <property type="match status" value="1"/>
</dbReference>
<evidence type="ECO:0000256" key="4">
    <source>
        <dbReference type="ARBA" id="ARBA00023125"/>
    </source>
</evidence>
<keyword evidence="4" id="KW-0238">DNA-binding</keyword>
<evidence type="ECO:0000256" key="8">
    <source>
        <dbReference type="ARBA" id="ARBA00024343"/>
    </source>
</evidence>
<dbReference type="GO" id="GO:0000976">
    <property type="term" value="F:transcription cis-regulatory region binding"/>
    <property type="evidence" value="ECO:0007669"/>
    <property type="project" value="UniProtKB-ARBA"/>
</dbReference>
<evidence type="ECO:0000256" key="9">
    <source>
        <dbReference type="SAM" id="MobiDB-lite"/>
    </source>
</evidence>
<dbReference type="GO" id="GO:0009873">
    <property type="term" value="P:ethylene-activated signaling pathway"/>
    <property type="evidence" value="ECO:0007669"/>
    <property type="project" value="UniProtKB-KW"/>
</dbReference>
<dbReference type="GO" id="GO:0003700">
    <property type="term" value="F:DNA-binding transcription factor activity"/>
    <property type="evidence" value="ECO:0007669"/>
    <property type="project" value="InterPro"/>
</dbReference>
<organism evidence="11 12">
    <name type="scientific">Rubroshorea leprosula</name>
    <dbReference type="NCBI Taxonomy" id="152421"/>
    <lineage>
        <taxon>Eukaryota</taxon>
        <taxon>Viridiplantae</taxon>
        <taxon>Streptophyta</taxon>
        <taxon>Embryophyta</taxon>
        <taxon>Tracheophyta</taxon>
        <taxon>Spermatophyta</taxon>
        <taxon>Magnoliopsida</taxon>
        <taxon>eudicotyledons</taxon>
        <taxon>Gunneridae</taxon>
        <taxon>Pentapetalae</taxon>
        <taxon>rosids</taxon>
        <taxon>malvids</taxon>
        <taxon>Malvales</taxon>
        <taxon>Dipterocarpaceae</taxon>
        <taxon>Rubroshorea</taxon>
    </lineage>
</organism>
<comment type="subcellular location">
    <subcellularLocation>
        <location evidence="1">Nucleus</location>
    </subcellularLocation>
</comment>
<dbReference type="PANTHER" id="PTHR31657">
    <property type="entry name" value="ETHYLENE-RESPONSIVE TRANSCRIPTION FACTOR ERF061"/>
    <property type="match status" value="1"/>
</dbReference>
<dbReference type="GO" id="GO:0005634">
    <property type="term" value="C:nucleus"/>
    <property type="evidence" value="ECO:0007669"/>
    <property type="project" value="UniProtKB-SubCell"/>
</dbReference>
<keyword evidence="3" id="KW-0805">Transcription regulation</keyword>
<sequence length="352" mass="38965">MAAAIDMYNGSSNSGFSDPLREELMKALEPFMKSPSSTSSMSCPSSSSFPCSFSQFSSPSQPSLYPEFYSPSYLQFSHGFPSFNTQMGLEKTGSIGLNQLTSSQILQIQAQIYLQQQQLASVSAPPLPSQSVNFLCPKPVPMKHVSPSSKPTKLYRGVRQRHWGKWVAEIRLPKNRTRLWLGTFDTAEEAALAYDQAAFKLRGEFARLNFPHLKHQGAHVSGDFGDYKPLHSTVDAKLEAICQSLQKQGNTGKAGSFSDTKPPNVSPSEPKTEFDYSVKSEELESPRLDDPKGENSFSSSDLSNESSASSSSPESDITFLDFSDSQWEETENFGLEKYPSVEIDWEAIRKLS</sequence>
<keyword evidence="12" id="KW-1185">Reference proteome</keyword>
<reference evidence="11 12" key="1">
    <citation type="journal article" date="2021" name="Commun. Biol.">
        <title>The genome of Shorea leprosula (Dipterocarpaceae) highlights the ecological relevance of drought in aseasonal tropical rainforests.</title>
        <authorList>
            <person name="Ng K.K.S."/>
            <person name="Kobayashi M.J."/>
            <person name="Fawcett J.A."/>
            <person name="Hatakeyama M."/>
            <person name="Paape T."/>
            <person name="Ng C.H."/>
            <person name="Ang C.C."/>
            <person name="Tnah L.H."/>
            <person name="Lee C.T."/>
            <person name="Nishiyama T."/>
            <person name="Sese J."/>
            <person name="O'Brien M.J."/>
            <person name="Copetti D."/>
            <person name="Mohd Noor M.I."/>
            <person name="Ong R.C."/>
            <person name="Putra M."/>
            <person name="Sireger I.Z."/>
            <person name="Indrioko S."/>
            <person name="Kosugi Y."/>
            <person name="Izuno A."/>
            <person name="Isagi Y."/>
            <person name="Lee S.L."/>
            <person name="Shimizu K.K."/>
        </authorList>
    </citation>
    <scope>NUCLEOTIDE SEQUENCE [LARGE SCALE GENOMIC DNA]</scope>
    <source>
        <strain evidence="11">214</strain>
    </source>
</reference>
<evidence type="ECO:0000256" key="2">
    <source>
        <dbReference type="ARBA" id="ARBA00022745"/>
    </source>
</evidence>
<proteinExistence type="inferred from homology"/>
<gene>
    <name evidence="11" type="ORF">SLEP1_g23366</name>
</gene>
<feature type="compositionally biased region" description="Basic and acidic residues" evidence="9">
    <location>
        <begin position="270"/>
        <end position="293"/>
    </location>
</feature>
<evidence type="ECO:0000256" key="7">
    <source>
        <dbReference type="ARBA" id="ARBA00023242"/>
    </source>
</evidence>
<evidence type="ECO:0000256" key="5">
    <source>
        <dbReference type="ARBA" id="ARBA00023159"/>
    </source>
</evidence>
<evidence type="ECO:0000256" key="6">
    <source>
        <dbReference type="ARBA" id="ARBA00023163"/>
    </source>
</evidence>
<protein>
    <recommendedName>
        <fullName evidence="10">AP2/ERF domain-containing protein</fullName>
    </recommendedName>
</protein>
<name>A0AAV5JCA8_9ROSI</name>
<feature type="region of interest" description="Disordered" evidence="9">
    <location>
        <begin position="249"/>
        <end position="323"/>
    </location>
</feature>
<dbReference type="CDD" id="cd00018">
    <property type="entry name" value="AP2"/>
    <property type="match status" value="1"/>
</dbReference>
<feature type="compositionally biased region" description="Polar residues" evidence="9">
    <location>
        <begin position="249"/>
        <end position="269"/>
    </location>
</feature>
<dbReference type="FunFam" id="3.30.730.10:FF:000001">
    <property type="entry name" value="Ethylene-responsive transcription factor 2"/>
    <property type="match status" value="1"/>
</dbReference>
<evidence type="ECO:0000256" key="3">
    <source>
        <dbReference type="ARBA" id="ARBA00023015"/>
    </source>
</evidence>
<dbReference type="PROSITE" id="PS51032">
    <property type="entry name" value="AP2_ERF"/>
    <property type="match status" value="1"/>
</dbReference>
<dbReference type="AlphaFoldDB" id="A0AAV5JCA8"/>
<evidence type="ECO:0000313" key="12">
    <source>
        <dbReference type="Proteomes" id="UP001054252"/>
    </source>
</evidence>
<dbReference type="SMART" id="SM00380">
    <property type="entry name" value="AP2"/>
    <property type="match status" value="1"/>
</dbReference>
<evidence type="ECO:0000259" key="10">
    <source>
        <dbReference type="PROSITE" id="PS51032"/>
    </source>
</evidence>
<dbReference type="EMBL" id="BPVZ01000036">
    <property type="protein sequence ID" value="GKV12184.1"/>
    <property type="molecule type" value="Genomic_DNA"/>
</dbReference>
<dbReference type="SUPFAM" id="SSF54171">
    <property type="entry name" value="DNA-binding domain"/>
    <property type="match status" value="1"/>
</dbReference>
<accession>A0AAV5JCA8</accession>
<comment type="caution">
    <text evidence="11">The sequence shown here is derived from an EMBL/GenBank/DDBJ whole genome shotgun (WGS) entry which is preliminary data.</text>
</comment>
<keyword evidence="2" id="KW-0936">Ethylene signaling pathway</keyword>
<keyword evidence="6" id="KW-0804">Transcription</keyword>
<dbReference type="PRINTS" id="PR00367">
    <property type="entry name" value="ETHRSPELEMNT"/>
</dbReference>
<dbReference type="PANTHER" id="PTHR31657:SF78">
    <property type="entry name" value="ETHYLENE-RESPONSIVE TRANSCRIPTION FACTOR ERF060"/>
    <property type="match status" value="1"/>
</dbReference>
<dbReference type="InterPro" id="IPR016177">
    <property type="entry name" value="DNA-bd_dom_sf"/>
</dbReference>
<keyword evidence="5" id="KW-0010">Activator</keyword>
<feature type="compositionally biased region" description="Low complexity" evidence="9">
    <location>
        <begin position="296"/>
        <end position="315"/>
    </location>
</feature>
<evidence type="ECO:0000256" key="1">
    <source>
        <dbReference type="ARBA" id="ARBA00004123"/>
    </source>
</evidence>
<evidence type="ECO:0000313" key="11">
    <source>
        <dbReference type="EMBL" id="GKV12184.1"/>
    </source>
</evidence>
<dbReference type="Proteomes" id="UP001054252">
    <property type="component" value="Unassembled WGS sequence"/>
</dbReference>
<dbReference type="Pfam" id="PF00847">
    <property type="entry name" value="AP2"/>
    <property type="match status" value="1"/>
</dbReference>
<dbReference type="InterPro" id="IPR036955">
    <property type="entry name" value="AP2/ERF_dom_sf"/>
</dbReference>